<dbReference type="OMA" id="HSFYVAD"/>
<dbReference type="AlphaFoldDB" id="A0A175YK21"/>
<dbReference type="Pfam" id="PF01535">
    <property type="entry name" value="PPR"/>
    <property type="match status" value="3"/>
</dbReference>
<evidence type="ECO:0000313" key="4">
    <source>
        <dbReference type="EMBL" id="WOH16196.1"/>
    </source>
</evidence>
<dbReference type="EMBL" id="LNRQ01000009">
    <property type="protein sequence ID" value="KZM83202.1"/>
    <property type="molecule type" value="Genomic_DNA"/>
</dbReference>
<evidence type="ECO:0000313" key="3">
    <source>
        <dbReference type="EMBL" id="KZM83202.1"/>
    </source>
</evidence>
<dbReference type="PANTHER" id="PTHR47926">
    <property type="entry name" value="PENTATRICOPEPTIDE REPEAT-CONTAINING PROTEIN"/>
    <property type="match status" value="1"/>
</dbReference>
<organism evidence="3">
    <name type="scientific">Daucus carota subsp. sativus</name>
    <name type="common">Carrot</name>
    <dbReference type="NCBI Taxonomy" id="79200"/>
    <lineage>
        <taxon>Eukaryota</taxon>
        <taxon>Viridiplantae</taxon>
        <taxon>Streptophyta</taxon>
        <taxon>Embryophyta</taxon>
        <taxon>Tracheophyta</taxon>
        <taxon>Spermatophyta</taxon>
        <taxon>Magnoliopsida</taxon>
        <taxon>eudicotyledons</taxon>
        <taxon>Gunneridae</taxon>
        <taxon>Pentapetalae</taxon>
        <taxon>asterids</taxon>
        <taxon>campanulids</taxon>
        <taxon>Apiales</taxon>
        <taxon>Apiaceae</taxon>
        <taxon>Apioideae</taxon>
        <taxon>Scandiceae</taxon>
        <taxon>Daucinae</taxon>
        <taxon>Daucus</taxon>
        <taxon>Daucus sect. Daucus</taxon>
    </lineage>
</organism>
<keyword evidence="5" id="KW-1185">Reference proteome</keyword>
<feature type="repeat" description="PPR" evidence="2">
    <location>
        <begin position="87"/>
        <end position="121"/>
    </location>
</feature>
<dbReference type="EMBL" id="CP093351">
    <property type="protein sequence ID" value="WOH16196.1"/>
    <property type="molecule type" value="Genomic_DNA"/>
</dbReference>
<dbReference type="KEGG" id="dcr:108200670"/>
<feature type="repeat" description="PPR" evidence="2">
    <location>
        <begin position="157"/>
        <end position="191"/>
    </location>
</feature>
<feature type="repeat" description="PPR" evidence="2">
    <location>
        <begin position="297"/>
        <end position="331"/>
    </location>
</feature>
<protein>
    <recommendedName>
        <fullName evidence="6">Pentatricopeptide repeat-containing protein</fullName>
    </recommendedName>
</protein>
<proteinExistence type="predicted"/>
<dbReference type="FunFam" id="1.25.40.10:FF:000996">
    <property type="entry name" value="Small kernel1"/>
    <property type="match status" value="1"/>
</dbReference>
<feature type="repeat" description="PPR" evidence="2">
    <location>
        <begin position="536"/>
        <end position="570"/>
    </location>
</feature>
<dbReference type="Proteomes" id="UP000077755">
    <property type="component" value="Chromosome 9"/>
</dbReference>
<dbReference type="Pfam" id="PF13041">
    <property type="entry name" value="PPR_2"/>
    <property type="match status" value="3"/>
</dbReference>
<evidence type="ECO:0000256" key="2">
    <source>
        <dbReference type="PROSITE-ProRule" id="PRU00708"/>
    </source>
</evidence>
<dbReference type="Pfam" id="PF20431">
    <property type="entry name" value="E_motif"/>
    <property type="match status" value="1"/>
</dbReference>
<dbReference type="InterPro" id="IPR011990">
    <property type="entry name" value="TPR-like_helical_dom_sf"/>
</dbReference>
<dbReference type="PANTHER" id="PTHR47926:SF540">
    <property type="entry name" value="PENTATRICOPEPTIDE REPEAT-CONTAINING PROTEIN"/>
    <property type="match status" value="1"/>
</dbReference>
<dbReference type="InterPro" id="IPR002885">
    <property type="entry name" value="PPR_rpt"/>
</dbReference>
<dbReference type="Gene3D" id="1.25.40.10">
    <property type="entry name" value="Tetratricopeptide repeat domain"/>
    <property type="match status" value="5"/>
</dbReference>
<dbReference type="PROSITE" id="PS51375">
    <property type="entry name" value="PPR"/>
    <property type="match status" value="6"/>
</dbReference>
<name>A0A175YK21_DAUCS</name>
<dbReference type="Gramene" id="KZM83202">
    <property type="protein sequence ID" value="KZM83202"/>
    <property type="gene ID" value="DCAR_030771"/>
</dbReference>
<keyword evidence="1" id="KW-0677">Repeat</keyword>
<dbReference type="InterPro" id="IPR046848">
    <property type="entry name" value="E_motif"/>
</dbReference>
<feature type="repeat" description="PPR" evidence="2">
    <location>
        <begin position="435"/>
        <end position="469"/>
    </location>
</feature>
<evidence type="ECO:0000256" key="1">
    <source>
        <dbReference type="ARBA" id="ARBA00022737"/>
    </source>
</evidence>
<dbReference type="OrthoDB" id="879807at2759"/>
<dbReference type="GO" id="GO:0009451">
    <property type="term" value="P:RNA modification"/>
    <property type="evidence" value="ECO:0007669"/>
    <property type="project" value="InterPro"/>
</dbReference>
<accession>A0A175YK21</accession>
<evidence type="ECO:0000313" key="5">
    <source>
        <dbReference type="Proteomes" id="UP000077755"/>
    </source>
</evidence>
<evidence type="ECO:0008006" key="6">
    <source>
        <dbReference type="Google" id="ProtNLM"/>
    </source>
</evidence>
<dbReference type="NCBIfam" id="TIGR00756">
    <property type="entry name" value="PPR"/>
    <property type="match status" value="4"/>
</dbReference>
<dbReference type="GO" id="GO:0003723">
    <property type="term" value="F:RNA binding"/>
    <property type="evidence" value="ECO:0007669"/>
    <property type="project" value="InterPro"/>
</dbReference>
<feature type="repeat" description="PPR" evidence="2">
    <location>
        <begin position="400"/>
        <end position="434"/>
    </location>
</feature>
<dbReference type="InterPro" id="IPR046960">
    <property type="entry name" value="PPR_At4g14850-like_plant"/>
</dbReference>
<reference evidence="3" key="1">
    <citation type="journal article" date="2016" name="Nat. Genet.">
        <title>A high-quality carrot genome assembly provides new insights into carotenoid accumulation and asterid genome evolution.</title>
        <authorList>
            <person name="Iorizzo M."/>
            <person name="Ellison S."/>
            <person name="Senalik D."/>
            <person name="Zeng P."/>
            <person name="Satapoomin P."/>
            <person name="Huang J."/>
            <person name="Bowman M."/>
            <person name="Iovene M."/>
            <person name="Sanseverino W."/>
            <person name="Cavagnaro P."/>
            <person name="Yildiz M."/>
            <person name="Macko-Podgorni A."/>
            <person name="Moranska E."/>
            <person name="Grzebelus E."/>
            <person name="Grzebelus D."/>
            <person name="Ashrafi H."/>
            <person name="Zheng Z."/>
            <person name="Cheng S."/>
            <person name="Spooner D."/>
            <person name="Van Deynze A."/>
            <person name="Simon P."/>
        </authorList>
    </citation>
    <scope>NUCLEOTIDE SEQUENCE [LARGE SCALE GENOMIC DNA]</scope>
    <source>
        <tissue evidence="3">Leaf</tissue>
    </source>
</reference>
<gene>
    <name evidence="3" type="ORF">DCAR_030771</name>
    <name evidence="4" type="ORF">DCAR_0935745</name>
</gene>
<sequence length="630" mass="69659">MITFSALRQLTKFTPTISRNYTSATLQLLQLSITNQSLTQTLQSHARVCYLGLTQHSVIVTKLISAYSLCKNPLAARLVFDSVRVKNVFIWNTLINGYAKNGLCSESFELFREMCRNGDDPDNFTISTMAKVCGDVEDGLLGDLVHGVCVKNGFGVDIVVGNAFIFMYCKCGRFRDAFEVFDEMPERNVSSWNVMIGGVSGLGGDGVSEVVWEFVRCMVVEGFGFDGFTISSLLPFCGRSNGKCDFGRELHSYIVKNDGGFFVESDFYLGCCLIDMYGKSKRVNVGRNVFNCMRDRNIFAWTAMISGYVQNGDFDEAMFLFGEMQSKGRIEPNKVSLISIIPACSSLGGLLGGKQVHGFAVRKELNHEVSLCNALIDMYSKCGSLNYARKVFDFHCISKDAISWSSMISGYGLHGKGSDAVLLYNKMLQSGIKPDFITVVGVLSACGRSEMVEEGLDIYKHINEYGLEPTLEICACIVDMLGRSGQLDKALDFIKTMPLEPGPSIWGSLVNASVLHGNSDMLDLAYKFLIQVEPANPSNYVSLSNLYASSRNWDAVAEVRAKMKERGLKKLPGCSWISVNNETHSFYVADKAHHCSDLIYQMLQELIPVMMGASNSTILEDLALSYLEQA</sequence>
<reference evidence="4" key="2">
    <citation type="submission" date="2022-03" db="EMBL/GenBank/DDBJ databases">
        <title>Draft title - Genomic analysis of global carrot germplasm unveils the trajectory of domestication and the origin of high carotenoid orange carrot.</title>
        <authorList>
            <person name="Iorizzo M."/>
            <person name="Ellison S."/>
            <person name="Senalik D."/>
            <person name="Macko-Podgorni A."/>
            <person name="Grzebelus D."/>
            <person name="Bostan H."/>
            <person name="Rolling W."/>
            <person name="Curaba J."/>
            <person name="Simon P."/>
        </authorList>
    </citation>
    <scope>NUCLEOTIDE SEQUENCE</scope>
    <source>
        <tissue evidence="4">Leaf</tissue>
    </source>
</reference>